<dbReference type="SUPFAM" id="SSF81321">
    <property type="entry name" value="Family A G protein-coupled receptor-like"/>
    <property type="match status" value="1"/>
</dbReference>
<keyword evidence="4 10" id="KW-1133">Transmembrane helix</keyword>
<evidence type="ECO:0000256" key="5">
    <source>
        <dbReference type="ARBA" id="ARBA00023040"/>
    </source>
</evidence>
<evidence type="ECO:0000256" key="8">
    <source>
        <dbReference type="ARBA" id="ARBA00023180"/>
    </source>
</evidence>
<comment type="subcellular location">
    <subcellularLocation>
        <location evidence="1">Cell membrane</location>
        <topology evidence="1">Multi-pass membrane protein</topology>
    </subcellularLocation>
</comment>
<comment type="caution">
    <text evidence="12">The sequence shown here is derived from an EMBL/GenBank/DDBJ whole genome shotgun (WGS) entry which is preliminary data.</text>
</comment>
<keyword evidence="8" id="KW-0325">Glycoprotein</keyword>
<evidence type="ECO:0000313" key="13">
    <source>
        <dbReference type="Proteomes" id="UP001159427"/>
    </source>
</evidence>
<keyword evidence="5" id="KW-0297">G-protein coupled receptor</keyword>
<feature type="transmembrane region" description="Helical" evidence="10">
    <location>
        <begin position="237"/>
        <end position="257"/>
    </location>
</feature>
<feature type="transmembrane region" description="Helical" evidence="10">
    <location>
        <begin position="178"/>
        <end position="201"/>
    </location>
</feature>
<dbReference type="InterPro" id="IPR000276">
    <property type="entry name" value="GPCR_Rhodpsn"/>
</dbReference>
<evidence type="ECO:0000256" key="4">
    <source>
        <dbReference type="ARBA" id="ARBA00022989"/>
    </source>
</evidence>
<evidence type="ECO:0000256" key="6">
    <source>
        <dbReference type="ARBA" id="ARBA00023136"/>
    </source>
</evidence>
<feature type="transmembrane region" description="Helical" evidence="10">
    <location>
        <begin position="106"/>
        <end position="131"/>
    </location>
</feature>
<dbReference type="Pfam" id="PF00001">
    <property type="entry name" value="7tm_1"/>
    <property type="match status" value="2"/>
</dbReference>
<feature type="transmembrane region" description="Helical" evidence="10">
    <location>
        <begin position="152"/>
        <end position="172"/>
    </location>
</feature>
<evidence type="ECO:0000256" key="1">
    <source>
        <dbReference type="ARBA" id="ARBA00004651"/>
    </source>
</evidence>
<evidence type="ECO:0000256" key="9">
    <source>
        <dbReference type="ARBA" id="ARBA00023224"/>
    </source>
</evidence>
<feature type="transmembrane region" description="Helical" evidence="10">
    <location>
        <begin position="32"/>
        <end position="57"/>
    </location>
</feature>
<keyword evidence="6 10" id="KW-0472">Membrane</keyword>
<evidence type="ECO:0000313" key="12">
    <source>
        <dbReference type="EMBL" id="CAH3199465.1"/>
    </source>
</evidence>
<dbReference type="PANTHER" id="PTHR24246:SF27">
    <property type="entry name" value="ADENOSINE RECEPTOR, ISOFORM A"/>
    <property type="match status" value="1"/>
</dbReference>
<keyword evidence="13" id="KW-1185">Reference proteome</keyword>
<sequence length="328" mass="36683">MAVTNLTGIRDPKTYEELFCSPEITQEVQKQLISLIVVNILQSIIAFLGNTLILVALRKESVLHSPSKILFRCLATTDLCVGLISEPLIVVYWMSLVNERFDICRYAQVSIFVTGHLLCSVSLLTLTAIGVDRLIALLLGLRYRQVVTIKRTYSTVCAFWAVSFAGATMFFWKYEASLLYAAIGTIACLVILIVSYTKIFLTLRHHQSSVQNRFFHDKTNSTAPLNIARYKKAVYNALWLQLALVVCYLPYGIVVVVMTKTGLSSSLYIARQVALTLIMLNSSLNPVLYCLKIREVRQAVKITIRQLCCLGQNLSSSSSIIPLRVSAQ</sequence>
<keyword evidence="3 10" id="KW-0812">Transmembrane</keyword>
<keyword evidence="7" id="KW-0675">Receptor</keyword>
<keyword evidence="2" id="KW-1003">Cell membrane</keyword>
<name>A0ABN8T547_9CNID</name>
<keyword evidence="9" id="KW-0807">Transducer</keyword>
<evidence type="ECO:0000256" key="10">
    <source>
        <dbReference type="SAM" id="Phobius"/>
    </source>
</evidence>
<feature type="transmembrane region" description="Helical" evidence="10">
    <location>
        <begin position="269"/>
        <end position="291"/>
    </location>
</feature>
<dbReference type="EMBL" id="CALNXI010008163">
    <property type="protein sequence ID" value="CAH3199465.1"/>
    <property type="molecule type" value="Genomic_DNA"/>
</dbReference>
<dbReference type="CDD" id="cd00637">
    <property type="entry name" value="7tm_classA_rhodopsin-like"/>
    <property type="match status" value="1"/>
</dbReference>
<dbReference type="Gene3D" id="1.20.1070.10">
    <property type="entry name" value="Rhodopsin 7-helix transmembrane proteins"/>
    <property type="match status" value="1"/>
</dbReference>
<evidence type="ECO:0000256" key="2">
    <source>
        <dbReference type="ARBA" id="ARBA00022475"/>
    </source>
</evidence>
<accession>A0ABN8T547</accession>
<evidence type="ECO:0000256" key="7">
    <source>
        <dbReference type="ARBA" id="ARBA00023170"/>
    </source>
</evidence>
<dbReference type="PROSITE" id="PS50262">
    <property type="entry name" value="G_PROTEIN_RECEP_F1_2"/>
    <property type="match status" value="1"/>
</dbReference>
<proteinExistence type="predicted"/>
<evidence type="ECO:0000259" key="11">
    <source>
        <dbReference type="PROSITE" id="PS50262"/>
    </source>
</evidence>
<feature type="domain" description="G-protein coupled receptors family 1 profile" evidence="11">
    <location>
        <begin position="49"/>
        <end position="289"/>
    </location>
</feature>
<dbReference type="Proteomes" id="UP001159427">
    <property type="component" value="Unassembled WGS sequence"/>
</dbReference>
<evidence type="ECO:0000256" key="3">
    <source>
        <dbReference type="ARBA" id="ARBA00022692"/>
    </source>
</evidence>
<protein>
    <recommendedName>
        <fullName evidence="11">G-protein coupled receptors family 1 profile domain-containing protein</fullName>
    </recommendedName>
</protein>
<dbReference type="PANTHER" id="PTHR24246">
    <property type="entry name" value="OLFACTORY RECEPTOR AND ADENOSINE RECEPTOR"/>
    <property type="match status" value="1"/>
</dbReference>
<organism evidence="12 13">
    <name type="scientific">Porites evermanni</name>
    <dbReference type="NCBI Taxonomy" id="104178"/>
    <lineage>
        <taxon>Eukaryota</taxon>
        <taxon>Metazoa</taxon>
        <taxon>Cnidaria</taxon>
        <taxon>Anthozoa</taxon>
        <taxon>Hexacorallia</taxon>
        <taxon>Scleractinia</taxon>
        <taxon>Fungiina</taxon>
        <taxon>Poritidae</taxon>
        <taxon>Porites</taxon>
    </lineage>
</organism>
<dbReference type="InterPro" id="IPR017452">
    <property type="entry name" value="GPCR_Rhodpsn_7TM"/>
</dbReference>
<reference evidence="12 13" key="1">
    <citation type="submission" date="2022-05" db="EMBL/GenBank/DDBJ databases">
        <authorList>
            <consortium name="Genoscope - CEA"/>
            <person name="William W."/>
        </authorList>
    </citation>
    <scope>NUCLEOTIDE SEQUENCE [LARGE SCALE GENOMIC DNA]</scope>
</reference>
<gene>
    <name evidence="12" type="ORF">PEVE_00042111</name>
</gene>
<dbReference type="SMART" id="SM01381">
    <property type="entry name" value="7TM_GPCR_Srsx"/>
    <property type="match status" value="1"/>
</dbReference>
<dbReference type="PRINTS" id="PR00237">
    <property type="entry name" value="GPCRRHODOPSN"/>
</dbReference>